<gene>
    <name evidence="2" type="ORF">Q7A36_02035</name>
</gene>
<evidence type="ECO:0000313" key="2">
    <source>
        <dbReference type="EMBL" id="MDO9707104.1"/>
    </source>
</evidence>
<dbReference type="RefSeq" id="WP_305101979.1">
    <property type="nucleotide sequence ID" value="NZ_JAUTWS010000002.1"/>
</dbReference>
<dbReference type="InterPro" id="IPR056100">
    <property type="entry name" value="DUF7683"/>
</dbReference>
<evidence type="ECO:0000259" key="1">
    <source>
        <dbReference type="Pfam" id="PF24731"/>
    </source>
</evidence>
<dbReference type="EMBL" id="JAUTWS010000002">
    <property type="protein sequence ID" value="MDO9707104.1"/>
    <property type="molecule type" value="Genomic_DNA"/>
</dbReference>
<dbReference type="Proteomes" id="UP001243009">
    <property type="component" value="Unassembled WGS sequence"/>
</dbReference>
<name>A0ABT9DT71_9PROT</name>
<reference evidence="2 3" key="1">
    <citation type="submission" date="2023-08" db="EMBL/GenBank/DDBJ databases">
        <title>The draft genome sequence of Paracraurococcus sp. LOR1-02.</title>
        <authorList>
            <person name="Kingkaew E."/>
            <person name="Tanasupawat S."/>
        </authorList>
    </citation>
    <scope>NUCLEOTIDE SEQUENCE [LARGE SCALE GENOMIC DNA]</scope>
    <source>
        <strain evidence="2 3">LOR1-02</strain>
    </source>
</reference>
<protein>
    <recommendedName>
        <fullName evidence="1">DUF7683 domain-containing protein</fullName>
    </recommendedName>
</protein>
<proteinExistence type="predicted"/>
<dbReference type="Pfam" id="PF24731">
    <property type="entry name" value="DUF7683"/>
    <property type="match status" value="1"/>
</dbReference>
<evidence type="ECO:0000313" key="3">
    <source>
        <dbReference type="Proteomes" id="UP001243009"/>
    </source>
</evidence>
<feature type="domain" description="DUF7683" evidence="1">
    <location>
        <begin position="6"/>
        <end position="76"/>
    </location>
</feature>
<keyword evidence="3" id="KW-1185">Reference proteome</keyword>
<sequence>MTLQHRLTGYDRQTEMLALSFDVPATQDAEARAIAGVPASDPDAVGGYPLDEAAAQRLLRLLGLPDGTAAHDWFLEPVARPLARQSAA</sequence>
<organism evidence="2 3">
    <name type="scientific">Paracraurococcus lichenis</name>
    <dbReference type="NCBI Taxonomy" id="3064888"/>
    <lineage>
        <taxon>Bacteria</taxon>
        <taxon>Pseudomonadati</taxon>
        <taxon>Pseudomonadota</taxon>
        <taxon>Alphaproteobacteria</taxon>
        <taxon>Acetobacterales</taxon>
        <taxon>Roseomonadaceae</taxon>
        <taxon>Paracraurococcus</taxon>
    </lineage>
</organism>
<comment type="caution">
    <text evidence="2">The sequence shown here is derived from an EMBL/GenBank/DDBJ whole genome shotgun (WGS) entry which is preliminary data.</text>
</comment>
<accession>A0ABT9DT71</accession>